<evidence type="ECO:0000313" key="5">
    <source>
        <dbReference type="EMBL" id="DAE20368.1"/>
    </source>
</evidence>
<feature type="domain" description="Glucan-binding protein C/Surface antigen I/II V-domain" evidence="3">
    <location>
        <begin position="141"/>
        <end position="389"/>
    </location>
</feature>
<evidence type="ECO:0000256" key="1">
    <source>
        <dbReference type="SAM" id="Coils"/>
    </source>
</evidence>
<dbReference type="InterPro" id="IPR036234">
    <property type="entry name" value="SA_I/II_PAC_V_sf"/>
</dbReference>
<evidence type="ECO:0000259" key="4">
    <source>
        <dbReference type="Pfam" id="PF18652"/>
    </source>
</evidence>
<feature type="coiled-coil region" evidence="1">
    <location>
        <begin position="118"/>
        <end position="145"/>
    </location>
</feature>
<evidence type="ECO:0000256" key="2">
    <source>
        <dbReference type="SAM" id="MobiDB-lite"/>
    </source>
</evidence>
<reference evidence="5" key="1">
    <citation type="journal article" date="2021" name="Proc. Natl. Acad. Sci. U.S.A.">
        <title>A Catalog of Tens of Thousands of Viruses from Human Metagenomes Reveals Hidden Associations with Chronic Diseases.</title>
        <authorList>
            <person name="Tisza M.J."/>
            <person name="Buck C.B."/>
        </authorList>
    </citation>
    <scope>NUCLEOTIDE SEQUENCE</scope>
    <source>
        <strain evidence="5">Ctzjp2</strain>
    </source>
</reference>
<dbReference type="NCBIfam" id="NF043031">
    <property type="entry name" value="SIALI-17"/>
    <property type="match status" value="2"/>
</dbReference>
<feature type="domain" description="Antigen I/II N-terminal" evidence="4">
    <location>
        <begin position="50"/>
        <end position="134"/>
    </location>
</feature>
<feature type="region of interest" description="Disordered" evidence="2">
    <location>
        <begin position="510"/>
        <end position="539"/>
    </location>
</feature>
<dbReference type="SUPFAM" id="SSF74914">
    <property type="entry name" value="V-region of surface antigen I/II (SA I/II, PAC)"/>
    <property type="match status" value="1"/>
</dbReference>
<proteinExistence type="predicted"/>
<dbReference type="Pfam" id="PF18652">
    <property type="entry name" value="Adhesin_P1_N"/>
    <property type="match status" value="1"/>
</dbReference>
<dbReference type="InterPro" id="IPR049964">
    <property type="entry name" value="NanA_rpt"/>
</dbReference>
<dbReference type="Pfam" id="PF08363">
    <property type="entry name" value="GbpC"/>
    <property type="match status" value="1"/>
</dbReference>
<keyword evidence="1" id="KW-0175">Coiled coil</keyword>
<protein>
    <submittedName>
        <fullName evidence="5">Glucan-binding protein C</fullName>
    </submittedName>
</protein>
<dbReference type="Gene3D" id="2.60.530.10">
    <property type="entry name" value="Major cell-surface adhesin PAc"/>
    <property type="match status" value="1"/>
</dbReference>
<dbReference type="InterPro" id="IPR013574">
    <property type="entry name" value="Glucan-bd_C/Surface_Ag-I/II_V"/>
</dbReference>
<sequence length="605" mass="65088">MKTSKITTLSAIALATAFLGGAVVHADEAQSTSNVYTEVAGKITVTPIQQTEQLTAAVDNAKAAGVNVETGNTVNNLTQNQAQAAMNEKANEINSVVSQYTADKQAYADAQAKYESDKAKYVEDKAAYEKNMAEAEENTKKEGNLSEVAEQDLVYNNASEPNATHEVVKGNVVDEKEVQDAAKAAEVGDKDYLVNTVLNPDSEFINGGTYVALKAGETTTVRYEGLENSTYNGQKIAAVEYDYTPDVDTYAILYNDPTITIGLMNFSKAIDVATNVRFYDANKQLITLTKDALFGFNSLNRGKGELYDDKIEYVSNEAGFITINGSTIVNHEGNKAYADSSNDEGVIGEWDNFDSPNFYKGGIVGLTKDGKMSFHFGNDGRVWQWFAINSTIPVSTLPVKPVEPVAPTIEEPAAPTVKVDKYENISATPVETPTDETPEFNGGIVPLDPPTVEIPEFQGGIPGIPEVHEKPEFNGDIPGIPEVHEKPEFDGGVVPLDPPVVEIPELIIDIPEEPTKPTPEKPNTPKEVPNKPVDAPKEKVAQSATVSYKLDSEPKEGVNTPVYGGTLPVTGEKEGIASTLGLVVIAAGITALTLGFKKRNEGEEE</sequence>
<dbReference type="EMBL" id="BK015693">
    <property type="protein sequence ID" value="DAE20368.1"/>
    <property type="molecule type" value="Genomic_DNA"/>
</dbReference>
<organism evidence="5">
    <name type="scientific">Siphoviridae sp. ctzjp2</name>
    <dbReference type="NCBI Taxonomy" id="2826532"/>
    <lineage>
        <taxon>Viruses</taxon>
        <taxon>Duplodnaviria</taxon>
        <taxon>Heunggongvirae</taxon>
        <taxon>Uroviricota</taxon>
        <taxon>Caudoviricetes</taxon>
    </lineage>
</organism>
<name>A0A8S5QMR9_9CAUD</name>
<evidence type="ECO:0000259" key="3">
    <source>
        <dbReference type="Pfam" id="PF08363"/>
    </source>
</evidence>
<dbReference type="InterPro" id="IPR041324">
    <property type="entry name" value="AgI/II_N"/>
</dbReference>
<accession>A0A8S5QMR9</accession>